<dbReference type="HOGENOM" id="CLU_3100881_0_0_3"/>
<keyword evidence="2" id="KW-1185">Reference proteome</keyword>
<dbReference type="STRING" id="449447.MAE_36280"/>
<name>B0JNM0_MICAN</name>
<gene>
    <name evidence="1" type="ordered locus">MAE_36280</name>
</gene>
<proteinExistence type="predicted"/>
<evidence type="ECO:0000313" key="1">
    <source>
        <dbReference type="EMBL" id="BAG03450.1"/>
    </source>
</evidence>
<dbReference type="KEGG" id="mar:MAE_36280"/>
<dbReference type="Proteomes" id="UP000001510">
    <property type="component" value="Chromosome"/>
</dbReference>
<dbReference type="EnsemblBacteria" id="BAG03450">
    <property type="protein sequence ID" value="BAG03450"/>
    <property type="gene ID" value="MAE_36280"/>
</dbReference>
<dbReference type="EMBL" id="AP009552">
    <property type="protein sequence ID" value="BAG03450.1"/>
    <property type="molecule type" value="Genomic_DNA"/>
</dbReference>
<dbReference type="PaxDb" id="449447-MAE_36280"/>
<evidence type="ECO:0000313" key="2">
    <source>
        <dbReference type="Proteomes" id="UP000001510"/>
    </source>
</evidence>
<reference evidence="1 2" key="1">
    <citation type="journal article" date="2007" name="DNA Res.">
        <title>Complete genomic structure of the bloom-forming toxic cyanobacterium Microcystis aeruginosa NIES-843.</title>
        <authorList>
            <person name="Kaneko T."/>
            <person name="Nakajima N."/>
            <person name="Okamoto S."/>
            <person name="Suzuki I."/>
            <person name="Tanabe Y."/>
            <person name="Tamaoki M."/>
            <person name="Nakamura Y."/>
            <person name="Kasai F."/>
            <person name="Watanabe A."/>
            <person name="Kawashima K."/>
            <person name="Kishida Y."/>
            <person name="Ono A."/>
            <person name="Shimizu Y."/>
            <person name="Takahashi C."/>
            <person name="Minami C."/>
            <person name="Fujishiro T."/>
            <person name="Kohara M."/>
            <person name="Katoh M."/>
            <person name="Nakazaki N."/>
            <person name="Nakayama S."/>
            <person name="Yamada M."/>
            <person name="Tabata S."/>
            <person name="Watanabe M.M."/>
        </authorList>
    </citation>
    <scope>NUCLEOTIDE SEQUENCE [LARGE SCALE GENOMIC DNA]</scope>
    <source>
        <strain evidence="2">NIES-843 / IAM M-247</strain>
    </source>
</reference>
<organism evidence="1 2">
    <name type="scientific">Microcystis aeruginosa (strain NIES-843 / IAM M-2473)</name>
    <dbReference type="NCBI Taxonomy" id="449447"/>
    <lineage>
        <taxon>Bacteria</taxon>
        <taxon>Bacillati</taxon>
        <taxon>Cyanobacteriota</taxon>
        <taxon>Cyanophyceae</taxon>
        <taxon>Oscillatoriophycideae</taxon>
        <taxon>Chroococcales</taxon>
        <taxon>Microcystaceae</taxon>
        <taxon>Microcystis</taxon>
    </lineage>
</organism>
<protein>
    <submittedName>
        <fullName evidence="1">Uncharacterized protein</fullName>
    </submittedName>
</protein>
<sequence>MKKVKIMVGQWFLLYGTNTPVSSEESRFFVTWYGSIGGHKSTKSLSGKRLN</sequence>
<dbReference type="AlphaFoldDB" id="B0JNM0"/>
<accession>B0JNM0</accession>